<comment type="function">
    <text evidence="6">Required for exosome-dependent processing of pre-rRNA and small nucleolar RNA (snRNA) precursors. Involved in processing of 35S pre-rRNA at the A0, A1 and A2 sites.</text>
</comment>
<dbReference type="GO" id="GO:0003677">
    <property type="term" value="F:DNA binding"/>
    <property type="evidence" value="ECO:0007669"/>
    <property type="project" value="TreeGrafter"/>
</dbReference>
<dbReference type="GO" id="GO:0000460">
    <property type="term" value="P:maturation of 5.8S rRNA"/>
    <property type="evidence" value="ECO:0007669"/>
    <property type="project" value="TreeGrafter"/>
</dbReference>
<feature type="compositionally biased region" description="Basic and acidic residues" evidence="7">
    <location>
        <begin position="132"/>
        <end position="145"/>
    </location>
</feature>
<evidence type="ECO:0000256" key="1">
    <source>
        <dbReference type="ARBA" id="ARBA00004123"/>
    </source>
</evidence>
<evidence type="ECO:0000256" key="6">
    <source>
        <dbReference type="RuleBase" id="RU368003"/>
    </source>
</evidence>
<dbReference type="AlphaFoldDB" id="A0AAD3TWY1"/>
<dbReference type="GO" id="GO:0003723">
    <property type="term" value="F:RNA binding"/>
    <property type="evidence" value="ECO:0007669"/>
    <property type="project" value="UniProtKB-UniRule"/>
</dbReference>
<dbReference type="Pfam" id="PF04000">
    <property type="entry name" value="Sas10_Utp3"/>
    <property type="match status" value="1"/>
</dbReference>
<dbReference type="GO" id="GO:0000178">
    <property type="term" value="C:exosome (RNase complex)"/>
    <property type="evidence" value="ECO:0007669"/>
    <property type="project" value="TreeGrafter"/>
</dbReference>
<evidence type="ECO:0000256" key="2">
    <source>
        <dbReference type="ARBA" id="ARBA00009154"/>
    </source>
</evidence>
<evidence type="ECO:0000256" key="3">
    <source>
        <dbReference type="ARBA" id="ARBA00022552"/>
    </source>
</evidence>
<dbReference type="GO" id="GO:0005730">
    <property type="term" value="C:nucleolus"/>
    <property type="evidence" value="ECO:0007669"/>
    <property type="project" value="TreeGrafter"/>
</dbReference>
<evidence type="ECO:0000313" key="8">
    <source>
        <dbReference type="EMBL" id="GMK58024.1"/>
    </source>
</evidence>
<gene>
    <name evidence="8" type="ORF">CspeluHIS016_0500560</name>
</gene>
<evidence type="ECO:0000256" key="7">
    <source>
        <dbReference type="SAM" id="MobiDB-lite"/>
    </source>
</evidence>
<feature type="compositionally biased region" description="Acidic residues" evidence="7">
    <location>
        <begin position="162"/>
        <end position="186"/>
    </location>
</feature>
<keyword evidence="9" id="KW-1185">Reference proteome</keyword>
<keyword evidence="5 6" id="KW-0539">Nucleus</keyword>
<dbReference type="GO" id="GO:0010468">
    <property type="term" value="P:regulation of gene expression"/>
    <property type="evidence" value="ECO:0007669"/>
    <property type="project" value="TreeGrafter"/>
</dbReference>
<keyword evidence="4 6" id="KW-0694">RNA-binding</keyword>
<organism evidence="8 9">
    <name type="scientific">Cutaneotrichosporon spelunceum</name>
    <dbReference type="NCBI Taxonomy" id="1672016"/>
    <lineage>
        <taxon>Eukaryota</taxon>
        <taxon>Fungi</taxon>
        <taxon>Dikarya</taxon>
        <taxon>Basidiomycota</taxon>
        <taxon>Agaricomycotina</taxon>
        <taxon>Tremellomycetes</taxon>
        <taxon>Trichosporonales</taxon>
        <taxon>Trichosporonaceae</taxon>
        <taxon>Cutaneotrichosporon</taxon>
    </lineage>
</organism>
<dbReference type="PANTHER" id="PTHR15341">
    <property type="entry name" value="SUN-COR STEROID HORMONE RECEPTOR CO-REPRESSOR"/>
    <property type="match status" value="1"/>
</dbReference>
<dbReference type="Proteomes" id="UP001222932">
    <property type="component" value="Unassembled WGS sequence"/>
</dbReference>
<protein>
    <recommendedName>
        <fullName evidence="6">Exosome complex protein</fullName>
    </recommendedName>
</protein>
<sequence length="228" mass="24959">MDADPAATLRDLDVSLDTIEAALAPLLAHPLNETRSALGAIERAKLDVLVAYTVNNLVWMYLRMRGIEPDTHGVAKELERVRGYYGKVRDAEDGKPTTRTRIDKDAAKRFITHSIGAPTSAAAMAQRQAEAAIRERQAGESEATRANRFRHVAADAGRLSHDEDEDEGMEDESGEGEQGEPIDSEGEAAALLAEVAEEVYDMVPEPAEARVDVPSRRTKRKRAVDLGR</sequence>
<reference evidence="8" key="1">
    <citation type="journal article" date="2023" name="BMC Genomics">
        <title>Chromosome-level genome assemblies of Cutaneotrichosporon spp. (Trichosporonales, Basidiomycota) reveal imbalanced evolution between nucleotide sequences and chromosome synteny.</title>
        <authorList>
            <person name="Kobayashi Y."/>
            <person name="Kayamori A."/>
            <person name="Aoki K."/>
            <person name="Shiwa Y."/>
            <person name="Matsutani M."/>
            <person name="Fujita N."/>
            <person name="Sugita T."/>
            <person name="Iwasaki W."/>
            <person name="Tanaka N."/>
            <person name="Takashima M."/>
        </authorList>
    </citation>
    <scope>NUCLEOTIDE SEQUENCE</scope>
    <source>
        <strain evidence="8">HIS016</strain>
    </source>
</reference>
<proteinExistence type="inferred from homology"/>
<accession>A0AAD3TWY1</accession>
<comment type="similarity">
    <text evidence="2 6">Belongs to the C1D family.</text>
</comment>
<dbReference type="PANTHER" id="PTHR15341:SF3">
    <property type="entry name" value="NUCLEAR NUCLEIC ACID-BINDING PROTEIN C1D"/>
    <property type="match status" value="1"/>
</dbReference>
<reference evidence="8" key="2">
    <citation type="submission" date="2023-06" db="EMBL/GenBank/DDBJ databases">
        <authorList>
            <person name="Kobayashi Y."/>
            <person name="Kayamori A."/>
            <person name="Aoki K."/>
            <person name="Shiwa Y."/>
            <person name="Fujita N."/>
            <person name="Sugita T."/>
            <person name="Iwasaki W."/>
            <person name="Tanaka N."/>
            <person name="Takashima M."/>
        </authorList>
    </citation>
    <scope>NUCLEOTIDE SEQUENCE</scope>
    <source>
        <strain evidence="8">HIS016</strain>
    </source>
</reference>
<evidence type="ECO:0000256" key="4">
    <source>
        <dbReference type="ARBA" id="ARBA00022884"/>
    </source>
</evidence>
<comment type="subcellular location">
    <subcellularLocation>
        <location evidence="1 6">Nucleus</location>
    </subcellularLocation>
</comment>
<evidence type="ECO:0000256" key="5">
    <source>
        <dbReference type="ARBA" id="ARBA00023242"/>
    </source>
</evidence>
<feature type="region of interest" description="Disordered" evidence="7">
    <location>
        <begin position="118"/>
        <end position="191"/>
    </location>
</feature>
<dbReference type="InterPro" id="IPR007146">
    <property type="entry name" value="Sas10/Utp3/C1D"/>
</dbReference>
<keyword evidence="3 6" id="KW-0698">rRNA processing</keyword>
<evidence type="ECO:0000313" key="9">
    <source>
        <dbReference type="Proteomes" id="UP001222932"/>
    </source>
</evidence>
<comment type="caution">
    <text evidence="8">The sequence shown here is derived from an EMBL/GenBank/DDBJ whole genome shotgun (WGS) entry which is preliminary data.</text>
</comment>
<feature type="compositionally biased region" description="Low complexity" evidence="7">
    <location>
        <begin position="121"/>
        <end position="131"/>
    </location>
</feature>
<dbReference type="InterPro" id="IPR011082">
    <property type="entry name" value="Exosome-assoc_fac/DNA_repair"/>
</dbReference>
<dbReference type="EMBL" id="BTCM01000005">
    <property type="protein sequence ID" value="GMK58024.1"/>
    <property type="molecule type" value="Genomic_DNA"/>
</dbReference>
<name>A0AAD3TWY1_9TREE</name>
<feature type="region of interest" description="Disordered" evidence="7">
    <location>
        <begin position="204"/>
        <end position="228"/>
    </location>
</feature>